<dbReference type="EC" id="6.1.1.9" evidence="7"/>
<dbReference type="InterPro" id="IPR017438">
    <property type="entry name" value="ATP-NAD_kinase_N"/>
</dbReference>
<gene>
    <name evidence="7" type="ORF">BW244_0101</name>
</gene>
<evidence type="ECO:0000256" key="2">
    <source>
        <dbReference type="ARBA" id="ARBA00022777"/>
    </source>
</evidence>
<dbReference type="Proteomes" id="UP000189666">
    <property type="component" value="Chromosome"/>
</dbReference>
<dbReference type="EMBL" id="CP019943">
    <property type="protein sequence ID" value="AQU89519.1"/>
    <property type="molecule type" value="Genomic_DNA"/>
</dbReference>
<dbReference type="RefSeq" id="WP_211118354.1">
    <property type="nucleotide sequence ID" value="NZ_CP019943.1"/>
</dbReference>
<feature type="transmembrane region" description="Helical" evidence="6">
    <location>
        <begin position="30"/>
        <end position="47"/>
    </location>
</feature>
<evidence type="ECO:0000313" key="8">
    <source>
        <dbReference type="Proteomes" id="UP000189666"/>
    </source>
</evidence>
<keyword evidence="4" id="KW-0520">NAD</keyword>
<dbReference type="Pfam" id="PF01513">
    <property type="entry name" value="NAD_kinase"/>
    <property type="match status" value="1"/>
</dbReference>
<evidence type="ECO:0000256" key="6">
    <source>
        <dbReference type="SAM" id="Phobius"/>
    </source>
</evidence>
<reference evidence="7 8" key="1">
    <citation type="submission" date="2017-02" db="EMBL/GenBank/DDBJ databases">
        <title>Complete Genome of Candidatus Carsonella ruddii strain BC, a Nutritional Endosymbiont of Bactericera cockerelli.</title>
        <authorList>
            <person name="Riley A.B."/>
            <person name="Kim D.H."/>
            <person name="Hansen A.K."/>
        </authorList>
    </citation>
    <scope>NUCLEOTIDE SEQUENCE [LARGE SCALE GENOMIC DNA]</scope>
    <source>
        <strain evidence="7 8">BC</strain>
    </source>
</reference>
<keyword evidence="2" id="KW-0418">Kinase</keyword>
<dbReference type="GO" id="GO:0004832">
    <property type="term" value="F:valine-tRNA ligase activity"/>
    <property type="evidence" value="ECO:0007669"/>
    <property type="project" value="UniProtKB-EC"/>
</dbReference>
<dbReference type="InterPro" id="IPR002504">
    <property type="entry name" value="NADK"/>
</dbReference>
<dbReference type="Gene3D" id="3.40.50.10330">
    <property type="entry name" value="Probable inorganic polyphosphate/atp-NAD kinase, domain 1"/>
    <property type="match status" value="1"/>
</dbReference>
<feature type="transmembrane region" description="Helical" evidence="6">
    <location>
        <begin position="59"/>
        <end position="81"/>
    </location>
</feature>
<dbReference type="Gene3D" id="2.60.200.30">
    <property type="entry name" value="Probable inorganic polyphosphate/atp-NAD kinase, domain 2"/>
    <property type="match status" value="1"/>
</dbReference>
<dbReference type="InterPro" id="IPR017437">
    <property type="entry name" value="ATP-NAD_kinase_PpnK-typ_C"/>
</dbReference>
<name>A0A1U9RRV9_CARRU</name>
<dbReference type="GO" id="GO:0051287">
    <property type="term" value="F:NAD binding"/>
    <property type="evidence" value="ECO:0007669"/>
    <property type="project" value="UniProtKB-ARBA"/>
</dbReference>
<evidence type="ECO:0000313" key="7">
    <source>
        <dbReference type="EMBL" id="AQU89519.1"/>
    </source>
</evidence>
<evidence type="ECO:0000256" key="3">
    <source>
        <dbReference type="ARBA" id="ARBA00022857"/>
    </source>
</evidence>
<dbReference type="InterPro" id="IPR016064">
    <property type="entry name" value="NAD/diacylglycerol_kinase_sf"/>
</dbReference>
<protein>
    <submittedName>
        <fullName evidence="7">Valyl-tRNA synthetase</fullName>
        <ecNumber evidence="7">6.1.1.9</ecNumber>
    </submittedName>
</protein>
<dbReference type="GO" id="GO:0005524">
    <property type="term" value="F:ATP binding"/>
    <property type="evidence" value="ECO:0007669"/>
    <property type="project" value="UniProtKB-ARBA"/>
</dbReference>
<proteinExistence type="predicted"/>
<keyword evidence="7" id="KW-0030">Aminoacyl-tRNA synthetase</keyword>
<evidence type="ECO:0000256" key="5">
    <source>
        <dbReference type="ARBA" id="ARBA00047925"/>
    </source>
</evidence>
<keyword evidence="3" id="KW-0521">NADP</keyword>
<dbReference type="GO" id="GO:0019674">
    <property type="term" value="P:NAD+ metabolic process"/>
    <property type="evidence" value="ECO:0007669"/>
    <property type="project" value="InterPro"/>
</dbReference>
<evidence type="ECO:0000256" key="4">
    <source>
        <dbReference type="ARBA" id="ARBA00023027"/>
    </source>
</evidence>
<keyword evidence="6" id="KW-1133">Transmembrane helix</keyword>
<organism evidence="7 8">
    <name type="scientific">Carsonella ruddii</name>
    <dbReference type="NCBI Taxonomy" id="114186"/>
    <lineage>
        <taxon>Bacteria</taxon>
        <taxon>Pseudomonadati</taxon>
        <taxon>Pseudomonadota</taxon>
        <taxon>Gammaproteobacteria</taxon>
        <taxon>Oceanospirillales</taxon>
        <taxon>Halomonadaceae</taxon>
        <taxon>Zymobacter group</taxon>
        <taxon>Candidatus Carsonella</taxon>
    </lineage>
</organism>
<dbReference type="GO" id="GO:0006741">
    <property type="term" value="P:NADP+ biosynthetic process"/>
    <property type="evidence" value="ECO:0007669"/>
    <property type="project" value="InterPro"/>
</dbReference>
<keyword evidence="1" id="KW-0808">Transferase</keyword>
<dbReference type="AlphaFoldDB" id="A0A1U9RRV9"/>
<keyword evidence="6" id="KW-0812">Transmembrane</keyword>
<dbReference type="GO" id="GO:0003951">
    <property type="term" value="F:NAD+ kinase activity"/>
    <property type="evidence" value="ECO:0007669"/>
    <property type="project" value="UniProtKB-EC"/>
</dbReference>
<comment type="catalytic activity">
    <reaction evidence="5">
        <text>NAD(+) + ATP = ADP + NADP(+) + H(+)</text>
        <dbReference type="Rhea" id="RHEA:18629"/>
        <dbReference type="ChEBI" id="CHEBI:15378"/>
        <dbReference type="ChEBI" id="CHEBI:30616"/>
        <dbReference type="ChEBI" id="CHEBI:57540"/>
        <dbReference type="ChEBI" id="CHEBI:58349"/>
        <dbReference type="ChEBI" id="CHEBI:456216"/>
        <dbReference type="EC" id="2.7.1.23"/>
    </reaction>
</comment>
<dbReference type="SUPFAM" id="SSF111331">
    <property type="entry name" value="NAD kinase/diacylglycerol kinase-like"/>
    <property type="match status" value="1"/>
</dbReference>
<sequence>MKNFLIKIRYGINNKNIFILINKLIKKRKNIFFSIIIISNNFIYNVNFKKNLFLCKNYLFFKILLICGGDGSIISIFKYFYNKKIFIKCFNFGNLGFLTNNYFKKNFILTSNIGNILIFKNKIKFSLLFINEVLIKNKNLKIKIKNNIYYSDMILISSENGSTGYMFSNIKIQFKINYLSFSLVLSHTNNNVIFFFKKIKIKIYSNINLTLDCVQKFFLKNIFLIILIKPKKIFLNDLFIKIYDK</sequence>
<keyword evidence="6" id="KW-0472">Membrane</keyword>
<accession>A0A1U9RRV9</accession>
<evidence type="ECO:0000256" key="1">
    <source>
        <dbReference type="ARBA" id="ARBA00022679"/>
    </source>
</evidence>
<keyword evidence="7" id="KW-0436">Ligase</keyword>